<reference evidence="4 5" key="1">
    <citation type="submission" date="2015-07" db="EMBL/GenBank/DDBJ databases">
        <title>The draft genome sequence of Leadbetterella sp. JN14-9.</title>
        <authorList>
            <person name="Liu Y."/>
            <person name="Du J."/>
            <person name="Shao Z."/>
        </authorList>
    </citation>
    <scope>NUCLEOTIDE SEQUENCE [LARGE SCALE GENOMIC DNA]</scope>
    <source>
        <strain evidence="4 5">JN14-9</strain>
    </source>
</reference>
<name>A0A0P7CAM9_9BACT</name>
<dbReference type="OrthoDB" id="9770424at2"/>
<evidence type="ECO:0000256" key="1">
    <source>
        <dbReference type="ARBA" id="ARBA00007888"/>
    </source>
</evidence>
<dbReference type="PANTHER" id="PTHR30149:SF0">
    <property type="entry name" value="HYDROGENASE MATURATION FACTOR HYPD"/>
    <property type="match status" value="1"/>
</dbReference>
<dbReference type="PANTHER" id="PTHR30149">
    <property type="entry name" value="HYDROGENASE PROTEIN ASSEMBLY PROTEIN HYPD"/>
    <property type="match status" value="1"/>
</dbReference>
<dbReference type="AlphaFoldDB" id="A0A0P7CAM9"/>
<dbReference type="Pfam" id="PF01924">
    <property type="entry name" value="HypD"/>
    <property type="match status" value="1"/>
</dbReference>
<evidence type="ECO:0000256" key="3">
    <source>
        <dbReference type="ARBA" id="ARBA00023004"/>
    </source>
</evidence>
<evidence type="ECO:0000313" key="5">
    <source>
        <dbReference type="Proteomes" id="UP000050454"/>
    </source>
</evidence>
<comment type="similarity">
    <text evidence="1">Belongs to the HypD family.</text>
</comment>
<keyword evidence="3" id="KW-0408">Iron</keyword>
<comment type="caution">
    <text evidence="4">The sequence shown here is derived from an EMBL/GenBank/DDBJ whole genome shotgun (WGS) entry which is preliminary data.</text>
</comment>
<gene>
    <name evidence="4" type="ORF">AFM12_03920</name>
</gene>
<evidence type="ECO:0000256" key="2">
    <source>
        <dbReference type="ARBA" id="ARBA00022723"/>
    </source>
</evidence>
<dbReference type="EMBL" id="LGTQ01000005">
    <property type="protein sequence ID" value="KPM49738.1"/>
    <property type="molecule type" value="Genomic_DNA"/>
</dbReference>
<dbReference type="InterPro" id="IPR042243">
    <property type="entry name" value="HypD_1"/>
</dbReference>
<protein>
    <submittedName>
        <fullName evidence="4">Hydrogenase formation protein HupD</fullName>
    </submittedName>
</protein>
<keyword evidence="5" id="KW-1185">Reference proteome</keyword>
<dbReference type="GO" id="GO:0005506">
    <property type="term" value="F:iron ion binding"/>
    <property type="evidence" value="ECO:0007669"/>
    <property type="project" value="TreeGrafter"/>
</dbReference>
<evidence type="ECO:0000313" key="4">
    <source>
        <dbReference type="EMBL" id="KPM49738.1"/>
    </source>
</evidence>
<dbReference type="NCBIfam" id="TIGR00075">
    <property type="entry name" value="hypD"/>
    <property type="match status" value="1"/>
</dbReference>
<dbReference type="InterPro" id="IPR042244">
    <property type="entry name" value="HypD_2_sf"/>
</dbReference>
<dbReference type="RefSeq" id="WP_055144106.1">
    <property type="nucleotide sequence ID" value="NZ_JXSZ01000005.1"/>
</dbReference>
<accession>A0A0P7CAM9</accession>
<dbReference type="PIRSF" id="PIRSF005622">
    <property type="entry name" value="Hydrgn_mat_hypD"/>
    <property type="match status" value="1"/>
</dbReference>
<keyword evidence="2" id="KW-0479">Metal-binding</keyword>
<dbReference type="GO" id="GO:0070025">
    <property type="term" value="F:carbon monoxide binding"/>
    <property type="evidence" value="ECO:0007669"/>
    <property type="project" value="TreeGrafter"/>
</dbReference>
<dbReference type="STRING" id="1605367.AFM12_03920"/>
<organism evidence="4 5">
    <name type="scientific">Jiulongibacter sediminis</name>
    <dbReference type="NCBI Taxonomy" id="1605367"/>
    <lineage>
        <taxon>Bacteria</taxon>
        <taxon>Pseudomonadati</taxon>
        <taxon>Bacteroidota</taxon>
        <taxon>Cytophagia</taxon>
        <taxon>Cytophagales</taxon>
        <taxon>Leadbetterellaceae</taxon>
        <taxon>Jiulongibacter</taxon>
    </lineage>
</organism>
<dbReference type="PATRIC" id="fig|1605367.3.peg.2132"/>
<dbReference type="Proteomes" id="UP000050454">
    <property type="component" value="Unassembled WGS sequence"/>
</dbReference>
<dbReference type="GO" id="GO:0051604">
    <property type="term" value="P:protein maturation"/>
    <property type="evidence" value="ECO:0007669"/>
    <property type="project" value="TreeGrafter"/>
</dbReference>
<proteinExistence type="inferred from homology"/>
<dbReference type="Gene3D" id="6.10.20.100">
    <property type="match status" value="1"/>
</dbReference>
<dbReference type="GO" id="GO:0051539">
    <property type="term" value="F:4 iron, 4 sulfur cluster binding"/>
    <property type="evidence" value="ECO:0007669"/>
    <property type="project" value="TreeGrafter"/>
</dbReference>
<dbReference type="Gene3D" id="3.40.50.11740">
    <property type="entry name" value="HypD, alpha/beta domain 2"/>
    <property type="match status" value="2"/>
</dbReference>
<dbReference type="InterPro" id="IPR002780">
    <property type="entry name" value="Hyd_form_HypD"/>
</dbReference>
<sequence length="367" mass="40287">MKFLSEYRNPEIVHQYIDELHKITTKEWTIMEVCGGQTHSLVKNGILNILPDKINMVHGPGCPVCVTPLNLIDKAVHLAEDKGVILCSYGDMIRVPGSKKSLLEAKATGADIRIMYSPLEAIKIARENPDKEVVFFAVGFETTAPANALSIIHAEREGLTNYSVLASHVLVPPAIEAVMNDSDTQIQGFLAAGHVCTIMGTGEYEPLAQKYNIPIVVTGFEPVDLLQGILMTVRQLENGEARLENQYARVVRPEGNPAAIEMLNRVFQMEDREWRGLGTIPNSGWNIRTELEAYNADIKFNVNILKVPECADCIAGQVLKGIKKPFECSQFGTNCTPEKPLGAPMVSSEGACAAYYHYSNAGDEVNA</sequence>